<keyword evidence="2" id="KW-1185">Reference proteome</keyword>
<evidence type="ECO:0000313" key="2">
    <source>
        <dbReference type="Proteomes" id="UP000031014"/>
    </source>
</evidence>
<accession>A0A0A8XCA5</accession>
<dbReference type="STRING" id="1321606.SAMD00020551_4887"/>
<reference evidence="1 2" key="1">
    <citation type="submission" date="2013-06" db="EMBL/GenBank/DDBJ databases">
        <title>Whole genome shotgun sequence of Bacillus selenatarsenatis SF-1.</title>
        <authorList>
            <person name="Kuroda M."/>
            <person name="Sei K."/>
            <person name="Yamashita M."/>
            <person name="Ike M."/>
        </authorList>
    </citation>
    <scope>NUCLEOTIDE SEQUENCE [LARGE SCALE GENOMIC DNA]</scope>
    <source>
        <strain evidence="1 2">SF-1</strain>
    </source>
</reference>
<dbReference type="AlphaFoldDB" id="A0A0A8XCA5"/>
<organism evidence="1 2">
    <name type="scientific">Mesobacillus selenatarsenatis (strain DSM 18680 / JCM 14380 / FERM P-15431 / SF-1)</name>
    <dbReference type="NCBI Taxonomy" id="1321606"/>
    <lineage>
        <taxon>Bacteria</taxon>
        <taxon>Bacillati</taxon>
        <taxon>Bacillota</taxon>
        <taxon>Bacilli</taxon>
        <taxon>Bacillales</taxon>
        <taxon>Bacillaceae</taxon>
        <taxon>Mesobacillus</taxon>
    </lineage>
</organism>
<sequence length="106" mass="13185">MVSEQINKSLVHSLIDILWSEQHKDNEQVIYQSFSFMKKTDELPEGLKRIYEDMKVYLNMEHSFYHPFKILHPYEWALERLEPEYFRKMRSLFYKEDFGEDRWLPF</sequence>
<evidence type="ECO:0000313" key="1">
    <source>
        <dbReference type="EMBL" id="GAM16657.1"/>
    </source>
</evidence>
<dbReference type="Proteomes" id="UP000031014">
    <property type="component" value="Unassembled WGS sequence"/>
</dbReference>
<dbReference type="EMBL" id="BASE01000136">
    <property type="protein sequence ID" value="GAM16657.1"/>
    <property type="molecule type" value="Genomic_DNA"/>
</dbReference>
<gene>
    <name evidence="1" type="ORF">SAMD00020551_4887</name>
</gene>
<protein>
    <submittedName>
        <fullName evidence="1">Uncharacterized protein</fullName>
    </submittedName>
</protein>
<name>A0A0A8XCA5_MESS1</name>
<dbReference type="RefSeq" id="WP_041968237.1">
    <property type="nucleotide sequence ID" value="NZ_BASE01000136.1"/>
</dbReference>
<comment type="caution">
    <text evidence="1">The sequence shown here is derived from an EMBL/GenBank/DDBJ whole genome shotgun (WGS) entry which is preliminary data.</text>
</comment>
<proteinExistence type="predicted"/>